<evidence type="ECO:0000313" key="6">
    <source>
        <dbReference type="Proteomes" id="UP000695000"/>
    </source>
</evidence>
<dbReference type="PANTHER" id="PTHR13391:SF0">
    <property type="entry name" value="PROTEIN MISATO HOMOLOG 1"/>
    <property type="match status" value="1"/>
</dbReference>
<evidence type="ECO:0000256" key="1">
    <source>
        <dbReference type="ARBA" id="ARBA00004173"/>
    </source>
</evidence>
<accession>A0ABM1N3L2</accession>
<reference evidence="7" key="1">
    <citation type="submission" date="2025-08" db="UniProtKB">
        <authorList>
            <consortium name="RefSeq"/>
        </authorList>
    </citation>
    <scope>IDENTIFICATION</scope>
    <source>
        <tissue evidence="7">Whole Larva</tissue>
    </source>
</reference>
<comment type="subcellular location">
    <subcellularLocation>
        <location evidence="1">Mitochondrion</location>
    </subcellularLocation>
</comment>
<dbReference type="InterPro" id="IPR029209">
    <property type="entry name" value="DML1/Misato_tubulin"/>
</dbReference>
<dbReference type="InterPro" id="IPR019605">
    <property type="entry name" value="Misato_II_tubulin-like"/>
</dbReference>
<feature type="domain" description="Misato Segment II tubulin-like" evidence="4">
    <location>
        <begin position="4"/>
        <end position="118"/>
    </location>
</feature>
<feature type="domain" description="DML1/Misato tubulin" evidence="5">
    <location>
        <begin position="131"/>
        <end position="328"/>
    </location>
</feature>
<dbReference type="Gene3D" id="3.40.50.1440">
    <property type="entry name" value="Tubulin/FtsZ, GTPase domain"/>
    <property type="match status" value="1"/>
</dbReference>
<dbReference type="SUPFAM" id="SSF52490">
    <property type="entry name" value="Tubulin nucleotide-binding domain-like"/>
    <property type="match status" value="1"/>
</dbReference>
<evidence type="ECO:0000256" key="2">
    <source>
        <dbReference type="ARBA" id="ARBA00008507"/>
    </source>
</evidence>
<evidence type="ECO:0000259" key="5">
    <source>
        <dbReference type="Pfam" id="PF14881"/>
    </source>
</evidence>
<keyword evidence="3" id="KW-0496">Mitochondrion</keyword>
<dbReference type="Pfam" id="PF14881">
    <property type="entry name" value="Tubulin_3"/>
    <property type="match status" value="1"/>
</dbReference>
<dbReference type="PANTHER" id="PTHR13391">
    <property type="entry name" value="MITOCHONDRIAL DISTRIBUTION REGULATOR MISATO"/>
    <property type="match status" value="1"/>
</dbReference>
<evidence type="ECO:0000259" key="4">
    <source>
        <dbReference type="Pfam" id="PF10644"/>
    </source>
</evidence>
<proteinExistence type="inferred from homology"/>
<dbReference type="InterPro" id="IPR049942">
    <property type="entry name" value="DML1/Misato"/>
</dbReference>
<keyword evidence="6" id="KW-1185">Reference proteome</keyword>
<comment type="similarity">
    <text evidence="2">Belongs to the misato family.</text>
</comment>
<dbReference type="InterPro" id="IPR036525">
    <property type="entry name" value="Tubulin/FtsZ_GTPase_sf"/>
</dbReference>
<dbReference type="RefSeq" id="XP_017781412.1">
    <property type="nucleotide sequence ID" value="XM_017925923.1"/>
</dbReference>
<evidence type="ECO:0000256" key="3">
    <source>
        <dbReference type="ARBA" id="ARBA00023128"/>
    </source>
</evidence>
<evidence type="ECO:0000313" key="7">
    <source>
        <dbReference type="RefSeq" id="XP_017781412.1"/>
    </source>
</evidence>
<dbReference type="Pfam" id="PF10644">
    <property type="entry name" value="Misat_Tub_SegII"/>
    <property type="match status" value="1"/>
</dbReference>
<sequence length="551" mass="62950">MNTREILTLQFGHYSNFVGSHWWNVQELGFEYNTNTDNPSEINHDVFYREGQTNKREVTYTPRLLLTDLKGSLKSLPQQGYLYDPPVDPNKFETCWHSEVAIEEEEKIAKNEYQKEIDNPAEPKIEYNLEDSVDVWSDFLYARFHPRTVNVINEYQHESEETPFNIFPVGQKLWETDYFKEDYADKIRSNVEECDNFQGFQILLDANDAFGGLAMSCMEYICDEYENKSIFALPLIPSYYKDYSYTTEEESRKSGVNDQMRLINLGLCYNMLIENSSVFVPLSTSGVGWKTSSQPRSFNHVNYKPESWYHSSAILASALDTFTLKYRLKNTCYSLSDFAVDLTPYGRKATAASICLPFSLNTGGYLIDCLDNWEGPLTQSITPNCTIGSSRLMQLYTLRGVGANQLKKPSSVAGKQLDMPAYRCNTIDEMLSMYLAYTCHASASNVTSVSKGLQVKKPFPDIFDKRVGRNGNIIADDRNPDMSVQSVPIMTGLHSGSEIGNMIESLHTAMNNIKIARFQQYASAGLEKDEYNECLAKLFDFRELYDDNYVL</sequence>
<dbReference type="CDD" id="cd06060">
    <property type="entry name" value="misato"/>
    <property type="match status" value="1"/>
</dbReference>
<dbReference type="GeneID" id="108566160"/>
<dbReference type="Proteomes" id="UP000695000">
    <property type="component" value="Unplaced"/>
</dbReference>
<protein>
    <submittedName>
        <fullName evidence="7">Protein misato</fullName>
    </submittedName>
</protein>
<name>A0ABM1N3L2_NICVS</name>
<gene>
    <name evidence="7" type="primary">LOC108566160</name>
</gene>
<organism evidence="6 7">
    <name type="scientific">Nicrophorus vespilloides</name>
    <name type="common">Boreal carrion beetle</name>
    <dbReference type="NCBI Taxonomy" id="110193"/>
    <lineage>
        <taxon>Eukaryota</taxon>
        <taxon>Metazoa</taxon>
        <taxon>Ecdysozoa</taxon>
        <taxon>Arthropoda</taxon>
        <taxon>Hexapoda</taxon>
        <taxon>Insecta</taxon>
        <taxon>Pterygota</taxon>
        <taxon>Neoptera</taxon>
        <taxon>Endopterygota</taxon>
        <taxon>Coleoptera</taxon>
        <taxon>Polyphaga</taxon>
        <taxon>Staphyliniformia</taxon>
        <taxon>Silphidae</taxon>
        <taxon>Nicrophorinae</taxon>
        <taxon>Nicrophorus</taxon>
    </lineage>
</organism>